<feature type="binding site" evidence="4 6">
    <location>
        <position position="137"/>
    </location>
    <ligand>
        <name>substrate</name>
    </ligand>
</feature>
<evidence type="ECO:0000313" key="9">
    <source>
        <dbReference type="Proteomes" id="UP000622687"/>
    </source>
</evidence>
<dbReference type="InterPro" id="IPR011079">
    <property type="entry name" value="Ala_racemase_C"/>
</dbReference>
<comment type="function">
    <text evidence="4">Catalyzes the interconversion of L-alanine and D-alanine. May also act on other amino acids.</text>
</comment>
<dbReference type="Pfam" id="PF01168">
    <property type="entry name" value="Ala_racemase_N"/>
    <property type="match status" value="1"/>
</dbReference>
<dbReference type="FunFam" id="3.20.20.10:FF:000002">
    <property type="entry name" value="Alanine racemase"/>
    <property type="match status" value="1"/>
</dbReference>
<dbReference type="Gene3D" id="2.40.37.10">
    <property type="entry name" value="Lyase, Ornithine Decarboxylase, Chain A, domain 1"/>
    <property type="match status" value="1"/>
</dbReference>
<dbReference type="EMBL" id="JAEEGB010000021">
    <property type="protein sequence ID" value="MBI6874266.1"/>
    <property type="molecule type" value="Genomic_DNA"/>
</dbReference>
<dbReference type="InterPro" id="IPR001608">
    <property type="entry name" value="Ala_racemase_N"/>
</dbReference>
<evidence type="ECO:0000256" key="6">
    <source>
        <dbReference type="PIRSR" id="PIRSR600821-52"/>
    </source>
</evidence>
<feature type="active site" description="Proton acceptor; specific for D-alanine" evidence="4">
    <location>
        <position position="39"/>
    </location>
</feature>
<dbReference type="GO" id="GO:0030632">
    <property type="term" value="P:D-alanine biosynthetic process"/>
    <property type="evidence" value="ECO:0007669"/>
    <property type="project" value="UniProtKB-UniRule"/>
</dbReference>
<feature type="domain" description="Alanine racemase C-terminal" evidence="7">
    <location>
        <begin position="247"/>
        <end position="375"/>
    </location>
</feature>
<dbReference type="InterPro" id="IPR020622">
    <property type="entry name" value="Ala_racemase_pyridoxalP-BS"/>
</dbReference>
<evidence type="ECO:0000259" key="7">
    <source>
        <dbReference type="SMART" id="SM01005"/>
    </source>
</evidence>
<dbReference type="GO" id="GO:0008784">
    <property type="term" value="F:alanine racemase activity"/>
    <property type="evidence" value="ECO:0007669"/>
    <property type="project" value="UniProtKB-UniRule"/>
</dbReference>
<reference evidence="8" key="1">
    <citation type="submission" date="2020-12" db="EMBL/GenBank/DDBJ databases">
        <title>Clostridium thailandense sp. nov., a novel acetogenic bacterium isolated from peat land soil in Thailand.</title>
        <authorList>
            <person name="Chaikitkaew S."/>
            <person name="Birkeland N.K."/>
        </authorList>
    </citation>
    <scope>NUCLEOTIDE SEQUENCE</scope>
    <source>
        <strain evidence="8">DSM 17425</strain>
    </source>
</reference>
<feature type="binding site" evidence="4 6">
    <location>
        <position position="316"/>
    </location>
    <ligand>
        <name>substrate</name>
    </ligand>
</feature>
<dbReference type="PANTHER" id="PTHR30511">
    <property type="entry name" value="ALANINE RACEMASE"/>
    <property type="match status" value="1"/>
</dbReference>
<gene>
    <name evidence="8" type="primary">alr</name>
    <name evidence="8" type="ORF">I6U51_16435</name>
</gene>
<name>A0A934HTJ6_9CLOT</name>
<accession>A0A934HTJ6</accession>
<feature type="active site" description="Proton acceptor; specific for L-alanine" evidence="4">
    <location>
        <position position="268"/>
    </location>
</feature>
<comment type="pathway">
    <text evidence="4">Amino-acid biosynthesis; D-alanine biosynthesis; D-alanine from L-alanine: step 1/1.</text>
</comment>
<dbReference type="SUPFAM" id="SSF51419">
    <property type="entry name" value="PLP-binding barrel"/>
    <property type="match status" value="1"/>
</dbReference>
<dbReference type="GO" id="GO:0009252">
    <property type="term" value="P:peptidoglycan biosynthetic process"/>
    <property type="evidence" value="ECO:0007669"/>
    <property type="project" value="TreeGrafter"/>
</dbReference>
<dbReference type="AlphaFoldDB" id="A0A934HTJ6"/>
<keyword evidence="9" id="KW-1185">Reference proteome</keyword>
<dbReference type="SUPFAM" id="SSF50621">
    <property type="entry name" value="Alanine racemase C-terminal domain-like"/>
    <property type="match status" value="1"/>
</dbReference>
<comment type="cofactor">
    <cofactor evidence="1 4 5">
        <name>pyridoxal 5'-phosphate</name>
        <dbReference type="ChEBI" id="CHEBI:597326"/>
    </cofactor>
</comment>
<dbReference type="PRINTS" id="PR00992">
    <property type="entry name" value="ALARACEMASE"/>
</dbReference>
<evidence type="ECO:0000256" key="3">
    <source>
        <dbReference type="ARBA" id="ARBA00023235"/>
    </source>
</evidence>
<organism evidence="8 9">
    <name type="scientific">Clostridium aciditolerans</name>
    <dbReference type="NCBI Taxonomy" id="339861"/>
    <lineage>
        <taxon>Bacteria</taxon>
        <taxon>Bacillati</taxon>
        <taxon>Bacillota</taxon>
        <taxon>Clostridia</taxon>
        <taxon>Eubacteriales</taxon>
        <taxon>Clostridiaceae</taxon>
        <taxon>Clostridium</taxon>
    </lineage>
</organism>
<dbReference type="InterPro" id="IPR029066">
    <property type="entry name" value="PLP-binding_barrel"/>
</dbReference>
<evidence type="ECO:0000256" key="4">
    <source>
        <dbReference type="HAMAP-Rule" id="MF_01201"/>
    </source>
</evidence>
<keyword evidence="2 4" id="KW-0663">Pyridoxal phosphate</keyword>
<dbReference type="NCBIfam" id="TIGR00492">
    <property type="entry name" value="alr"/>
    <property type="match status" value="1"/>
</dbReference>
<dbReference type="PROSITE" id="PS00395">
    <property type="entry name" value="ALANINE_RACEMASE"/>
    <property type="match status" value="1"/>
</dbReference>
<evidence type="ECO:0000256" key="1">
    <source>
        <dbReference type="ARBA" id="ARBA00001933"/>
    </source>
</evidence>
<proteinExistence type="inferred from homology"/>
<keyword evidence="3 4" id="KW-0413">Isomerase</keyword>
<dbReference type="Gene3D" id="3.20.20.10">
    <property type="entry name" value="Alanine racemase"/>
    <property type="match status" value="1"/>
</dbReference>
<dbReference type="EC" id="5.1.1.1" evidence="4"/>
<dbReference type="Pfam" id="PF00842">
    <property type="entry name" value="Ala_racemase_C"/>
    <property type="match status" value="1"/>
</dbReference>
<protein>
    <recommendedName>
        <fullName evidence="4">Alanine racemase</fullName>
        <ecNumber evidence="4">5.1.1.1</ecNumber>
    </recommendedName>
</protein>
<dbReference type="PANTHER" id="PTHR30511:SF0">
    <property type="entry name" value="ALANINE RACEMASE, CATABOLIC-RELATED"/>
    <property type="match status" value="1"/>
</dbReference>
<dbReference type="HAMAP" id="MF_01201">
    <property type="entry name" value="Ala_racemase"/>
    <property type="match status" value="1"/>
</dbReference>
<evidence type="ECO:0000256" key="5">
    <source>
        <dbReference type="PIRSR" id="PIRSR600821-50"/>
    </source>
</evidence>
<comment type="catalytic activity">
    <reaction evidence="4">
        <text>L-alanine = D-alanine</text>
        <dbReference type="Rhea" id="RHEA:20249"/>
        <dbReference type="ChEBI" id="CHEBI:57416"/>
        <dbReference type="ChEBI" id="CHEBI:57972"/>
        <dbReference type="EC" id="5.1.1.1"/>
    </reaction>
</comment>
<dbReference type="Proteomes" id="UP000622687">
    <property type="component" value="Unassembled WGS sequence"/>
</dbReference>
<dbReference type="RefSeq" id="WP_211143663.1">
    <property type="nucleotide sequence ID" value="NZ_JAEEGB010000021.1"/>
</dbReference>
<sequence length="389" mass="43514">MFNEFRPLWAEINLDNFEHNVREIKRLLKNEREYIAIVKADAYGHGVIELTNILLENGIRWLGVAILDEALELRNAGIDNPILILGYTPSNMAKILINNNISQTCFSYELAKAISDAAVEIGKTGKLHIAVDTGMGRIGFLPSEESADIVKQISMLPGIKLEGMFTHFSVADQKDKLYTYEQYAKFNHFVNMLERRNVRINFKHAANSAAIIDLPETYLDGVRPGAIQYGLYPGEEIMKSRIDLKPVMSVKANIIHVKEVEAGTSISYGRKFITERKSKIATLPVGCADGYSWRFFRKGKVIVKGKFAPIIGTICMDQCMIDVTNLGDVQIGDEVILMGSDGNLSITLEDIKAMLGTSLGEVICMFSRRVPRVYVRGEKIVKVKNYLAV</sequence>
<comment type="similarity">
    <text evidence="4">Belongs to the alanine racemase family.</text>
</comment>
<comment type="caution">
    <text evidence="8">The sequence shown here is derived from an EMBL/GenBank/DDBJ whole genome shotgun (WGS) entry which is preliminary data.</text>
</comment>
<dbReference type="InterPro" id="IPR000821">
    <property type="entry name" value="Ala_racemase"/>
</dbReference>
<evidence type="ECO:0000313" key="8">
    <source>
        <dbReference type="EMBL" id="MBI6874266.1"/>
    </source>
</evidence>
<dbReference type="CDD" id="cd00430">
    <property type="entry name" value="PLPDE_III_AR"/>
    <property type="match status" value="1"/>
</dbReference>
<dbReference type="GO" id="GO:0030170">
    <property type="term" value="F:pyridoxal phosphate binding"/>
    <property type="evidence" value="ECO:0007669"/>
    <property type="project" value="UniProtKB-UniRule"/>
</dbReference>
<dbReference type="SMART" id="SM01005">
    <property type="entry name" value="Ala_racemase_C"/>
    <property type="match status" value="1"/>
</dbReference>
<evidence type="ECO:0000256" key="2">
    <source>
        <dbReference type="ARBA" id="ARBA00022898"/>
    </source>
</evidence>
<dbReference type="InterPro" id="IPR009006">
    <property type="entry name" value="Ala_racemase/Decarboxylase_C"/>
</dbReference>
<dbReference type="GO" id="GO:0005829">
    <property type="term" value="C:cytosol"/>
    <property type="evidence" value="ECO:0007669"/>
    <property type="project" value="TreeGrafter"/>
</dbReference>
<feature type="modified residue" description="N6-(pyridoxal phosphate)lysine" evidence="4 5">
    <location>
        <position position="39"/>
    </location>
</feature>